<dbReference type="EMBL" id="BK035228">
    <property type="protein sequence ID" value="DAG87134.1"/>
    <property type="molecule type" value="Genomic_DNA"/>
</dbReference>
<protein>
    <submittedName>
        <fullName evidence="1">Uncharacterized protein</fullName>
    </submittedName>
</protein>
<sequence>MQNSKIKQNVRASIDAKQNVWYSVVIPNKTRKISEFQRNELCVLWFV</sequence>
<accession>A0A8S5VIL1</accession>
<proteinExistence type="predicted"/>
<evidence type="ECO:0000313" key="1">
    <source>
        <dbReference type="EMBL" id="DAG87134.1"/>
    </source>
</evidence>
<organism evidence="1">
    <name type="scientific">Ackermannviridae sp</name>
    <dbReference type="NCBI Taxonomy" id="2831612"/>
    <lineage>
        <taxon>Viruses</taxon>
        <taxon>Duplodnaviria</taxon>
        <taxon>Heunggongvirae</taxon>
        <taxon>Uroviricota</taxon>
        <taxon>Caudoviricetes</taxon>
        <taxon>Pantevenvirales</taxon>
        <taxon>Ackermannviridae</taxon>
    </lineage>
</organism>
<reference evidence="1" key="1">
    <citation type="journal article" date="2021" name="Proc. Natl. Acad. Sci. U.S.A.">
        <title>A Catalog of Tens of Thousands of Viruses from Human Metagenomes Reveals Hidden Associations with Chronic Diseases.</title>
        <authorList>
            <person name="Tisza M.J."/>
            <person name="Buck C.B."/>
        </authorList>
    </citation>
    <scope>NUCLEOTIDE SEQUENCE</scope>
    <source>
        <strain evidence="1">Ct2yr23</strain>
    </source>
</reference>
<name>A0A8S5VIL1_9CAUD</name>